<organism evidence="10">
    <name type="scientific">Rouxiella sp. WC2420</name>
    <dbReference type="NCBI Taxonomy" id="3234145"/>
    <lineage>
        <taxon>Bacteria</taxon>
        <taxon>Pseudomonadati</taxon>
        <taxon>Pseudomonadota</taxon>
        <taxon>Gammaproteobacteria</taxon>
        <taxon>Enterobacterales</taxon>
        <taxon>Yersiniaceae</taxon>
        <taxon>Rouxiella</taxon>
    </lineage>
</organism>
<evidence type="ECO:0000256" key="3">
    <source>
        <dbReference type="ARBA" id="ARBA00012856"/>
    </source>
</evidence>
<evidence type="ECO:0000313" key="10">
    <source>
        <dbReference type="EMBL" id="XDU71044.1"/>
    </source>
</evidence>
<dbReference type="EC" id="1.5.1.3" evidence="3"/>
<accession>A0AB39VLJ7</accession>
<dbReference type="InterPro" id="IPR012259">
    <property type="entry name" value="DHFR"/>
</dbReference>
<name>A0AB39VLJ7_9GAMM</name>
<evidence type="ECO:0000256" key="4">
    <source>
        <dbReference type="ARBA" id="ARBA00022563"/>
    </source>
</evidence>
<dbReference type="GO" id="GO:0046452">
    <property type="term" value="P:dihydrofolate metabolic process"/>
    <property type="evidence" value="ECO:0007669"/>
    <property type="project" value="TreeGrafter"/>
</dbReference>
<feature type="domain" description="DHFR" evidence="9">
    <location>
        <begin position="3"/>
        <end position="158"/>
    </location>
</feature>
<dbReference type="EMBL" id="CP165628">
    <property type="protein sequence ID" value="XDU71044.1"/>
    <property type="molecule type" value="Genomic_DNA"/>
</dbReference>
<dbReference type="PROSITE" id="PS51330">
    <property type="entry name" value="DHFR_2"/>
    <property type="match status" value="1"/>
</dbReference>
<evidence type="ECO:0000256" key="8">
    <source>
        <dbReference type="RuleBase" id="RU004474"/>
    </source>
</evidence>
<evidence type="ECO:0000256" key="2">
    <source>
        <dbReference type="ARBA" id="ARBA00009539"/>
    </source>
</evidence>
<sequence>MTLISMIYATSQDNVLGLKNSIPWHVKGEQERFKAVTNNKLVVVGRQTYEILPCSLPLKDIIVLSSNPLKDTNVRRVSSLEEAIQIAQHEGRLELVIAGGAKLFEQAIDICHVIYKSTVLVNAIGDVFGPKIPTSRYKLVWVKNIKESPSYSYQTFVVKELENKKITPDFGLLIL</sequence>
<evidence type="ECO:0000256" key="6">
    <source>
        <dbReference type="ARBA" id="ARBA00023002"/>
    </source>
</evidence>
<keyword evidence="6 10" id="KW-0560">Oxidoreductase</keyword>
<evidence type="ECO:0000256" key="7">
    <source>
        <dbReference type="ARBA" id="ARBA00025067"/>
    </source>
</evidence>
<dbReference type="PANTHER" id="PTHR48069:SF3">
    <property type="entry name" value="DIHYDROFOLATE REDUCTASE"/>
    <property type="match status" value="1"/>
</dbReference>
<evidence type="ECO:0000256" key="1">
    <source>
        <dbReference type="ARBA" id="ARBA00004903"/>
    </source>
</evidence>
<dbReference type="SUPFAM" id="SSF53597">
    <property type="entry name" value="Dihydrofolate reductase-like"/>
    <property type="match status" value="1"/>
</dbReference>
<dbReference type="Gene3D" id="3.40.430.10">
    <property type="entry name" value="Dihydrofolate Reductase, subunit A"/>
    <property type="match status" value="1"/>
</dbReference>
<dbReference type="PROSITE" id="PS00075">
    <property type="entry name" value="DHFR_1"/>
    <property type="match status" value="1"/>
</dbReference>
<dbReference type="GO" id="GO:0046654">
    <property type="term" value="P:tetrahydrofolate biosynthetic process"/>
    <property type="evidence" value="ECO:0007669"/>
    <property type="project" value="InterPro"/>
</dbReference>
<dbReference type="InterPro" id="IPR017925">
    <property type="entry name" value="DHFR_CS"/>
</dbReference>
<proteinExistence type="inferred from homology"/>
<reference evidence="10" key="1">
    <citation type="submission" date="2024-07" db="EMBL/GenBank/DDBJ databases">
        <authorList>
            <person name="Biller S.J."/>
        </authorList>
    </citation>
    <scope>NUCLEOTIDE SEQUENCE</scope>
    <source>
        <strain evidence="10">WC2420</strain>
    </source>
</reference>
<dbReference type="InterPro" id="IPR001796">
    <property type="entry name" value="DHFR_dom"/>
</dbReference>
<comment type="pathway">
    <text evidence="1">Cofactor biosynthesis; tetrahydrofolate biosynthesis; 5,6,7,8-tetrahydrofolate from 7,8-dihydrofolate: step 1/1.</text>
</comment>
<evidence type="ECO:0000256" key="5">
    <source>
        <dbReference type="ARBA" id="ARBA00022857"/>
    </source>
</evidence>
<dbReference type="Pfam" id="PF00186">
    <property type="entry name" value="DHFR_1"/>
    <property type="match status" value="1"/>
</dbReference>
<evidence type="ECO:0000259" key="9">
    <source>
        <dbReference type="PROSITE" id="PS51330"/>
    </source>
</evidence>
<keyword evidence="5" id="KW-0521">NADP</keyword>
<dbReference type="RefSeq" id="WP_369788437.1">
    <property type="nucleotide sequence ID" value="NZ_CP165628.1"/>
</dbReference>
<comment type="function">
    <text evidence="7">Key enzyme in folate metabolism. Catalyzes an essential reaction for de novo glycine and purine synthesis, and for DNA precursor synthesis.</text>
</comment>
<dbReference type="CDD" id="cd00209">
    <property type="entry name" value="DHFR"/>
    <property type="match status" value="1"/>
</dbReference>
<dbReference type="PANTHER" id="PTHR48069">
    <property type="entry name" value="DIHYDROFOLATE REDUCTASE"/>
    <property type="match status" value="1"/>
</dbReference>
<dbReference type="InterPro" id="IPR024072">
    <property type="entry name" value="DHFR-like_dom_sf"/>
</dbReference>
<dbReference type="GO" id="GO:0004146">
    <property type="term" value="F:dihydrofolate reductase activity"/>
    <property type="evidence" value="ECO:0007669"/>
    <property type="project" value="UniProtKB-EC"/>
</dbReference>
<comment type="similarity">
    <text evidence="2 8">Belongs to the dihydrofolate reductase family.</text>
</comment>
<gene>
    <name evidence="10" type="ORF">AB3G37_15935</name>
</gene>
<dbReference type="AlphaFoldDB" id="A0AB39VLJ7"/>
<protein>
    <recommendedName>
        <fullName evidence="3">dihydrofolate reductase</fullName>
        <ecNumber evidence="3">1.5.1.3</ecNumber>
    </recommendedName>
</protein>
<keyword evidence="4" id="KW-0554">One-carbon metabolism</keyword>
<dbReference type="GO" id="GO:0050661">
    <property type="term" value="F:NADP binding"/>
    <property type="evidence" value="ECO:0007669"/>
    <property type="project" value="InterPro"/>
</dbReference>
<dbReference type="PRINTS" id="PR00070">
    <property type="entry name" value="DHFR"/>
</dbReference>
<dbReference type="GO" id="GO:0006730">
    <property type="term" value="P:one-carbon metabolic process"/>
    <property type="evidence" value="ECO:0007669"/>
    <property type="project" value="UniProtKB-KW"/>
</dbReference>
<dbReference type="GO" id="GO:0046655">
    <property type="term" value="P:folic acid metabolic process"/>
    <property type="evidence" value="ECO:0007669"/>
    <property type="project" value="TreeGrafter"/>
</dbReference>